<name>A0ACC2P561_9HYME</name>
<gene>
    <name evidence="1" type="ORF">QAD02_014378</name>
</gene>
<proteinExistence type="predicted"/>
<comment type="caution">
    <text evidence="1">The sequence shown here is derived from an EMBL/GenBank/DDBJ whole genome shotgun (WGS) entry which is preliminary data.</text>
</comment>
<protein>
    <submittedName>
        <fullName evidence="1">Uncharacterized protein</fullName>
    </submittedName>
</protein>
<reference evidence="1" key="1">
    <citation type="submission" date="2023-04" db="EMBL/GenBank/DDBJ databases">
        <title>A chromosome-level genome assembly of the parasitoid wasp Eretmocerus hayati.</title>
        <authorList>
            <person name="Zhong Y."/>
            <person name="Liu S."/>
            <person name="Liu Y."/>
        </authorList>
    </citation>
    <scope>NUCLEOTIDE SEQUENCE</scope>
    <source>
        <strain evidence="1">ZJU_SS_LIU_2023</strain>
    </source>
</reference>
<dbReference type="EMBL" id="CM056742">
    <property type="protein sequence ID" value="KAJ8678591.1"/>
    <property type="molecule type" value="Genomic_DNA"/>
</dbReference>
<accession>A0ACC2P561</accession>
<evidence type="ECO:0000313" key="2">
    <source>
        <dbReference type="Proteomes" id="UP001239111"/>
    </source>
</evidence>
<keyword evidence="2" id="KW-1185">Reference proteome</keyword>
<organism evidence="1 2">
    <name type="scientific">Eretmocerus hayati</name>
    <dbReference type="NCBI Taxonomy" id="131215"/>
    <lineage>
        <taxon>Eukaryota</taxon>
        <taxon>Metazoa</taxon>
        <taxon>Ecdysozoa</taxon>
        <taxon>Arthropoda</taxon>
        <taxon>Hexapoda</taxon>
        <taxon>Insecta</taxon>
        <taxon>Pterygota</taxon>
        <taxon>Neoptera</taxon>
        <taxon>Endopterygota</taxon>
        <taxon>Hymenoptera</taxon>
        <taxon>Apocrita</taxon>
        <taxon>Proctotrupomorpha</taxon>
        <taxon>Chalcidoidea</taxon>
        <taxon>Aphelinidae</taxon>
        <taxon>Aphelininae</taxon>
        <taxon>Eretmocerus</taxon>
    </lineage>
</organism>
<evidence type="ECO:0000313" key="1">
    <source>
        <dbReference type="EMBL" id="KAJ8678591.1"/>
    </source>
</evidence>
<dbReference type="Proteomes" id="UP001239111">
    <property type="component" value="Chromosome 2"/>
</dbReference>
<sequence length="197" mass="22849">MEESKLTMMQRKSIMGAMNRGDSLPHPISFCKKKEKSSSPELQVQCPSAWKRRSRDTIVSSGAYDREQYRRTTPLPNKDKQKRHLASMMAYGKEVPPTPRESKVFHKTKKLPQPNEDDDPFKDLVQGIRERIQFLHDMESLGLGKKYKPIIHQEIAQKVRLIEALDKNRSSEVNKEIEKLKVERPLPKPFPLGDLDE</sequence>